<dbReference type="EMBL" id="SPNW01000011">
    <property type="protein sequence ID" value="TIA91586.1"/>
    <property type="molecule type" value="Genomic_DNA"/>
</dbReference>
<evidence type="ECO:0000259" key="5">
    <source>
        <dbReference type="PROSITE" id="PS50011"/>
    </source>
</evidence>
<feature type="compositionally biased region" description="Low complexity" evidence="4">
    <location>
        <begin position="225"/>
        <end position="237"/>
    </location>
</feature>
<protein>
    <recommendedName>
        <fullName evidence="5">Protein kinase domain-containing protein</fullName>
    </recommendedName>
</protein>
<dbReference type="Pfam" id="PF00069">
    <property type="entry name" value="Pkinase"/>
    <property type="match status" value="1"/>
</dbReference>
<dbReference type="AlphaFoldDB" id="A0A4T0FX39"/>
<feature type="region of interest" description="Disordered" evidence="4">
    <location>
        <begin position="130"/>
        <end position="256"/>
    </location>
</feature>
<dbReference type="PROSITE" id="PS50011">
    <property type="entry name" value="PROTEIN_KINASE_DOM"/>
    <property type="match status" value="1"/>
</dbReference>
<dbReference type="GO" id="GO:0004672">
    <property type="term" value="F:protein kinase activity"/>
    <property type="evidence" value="ECO:0007669"/>
    <property type="project" value="InterPro"/>
</dbReference>
<keyword evidence="7" id="KW-1185">Reference proteome</keyword>
<accession>A0A4T0FX39</accession>
<comment type="caution">
    <text evidence="6">The sequence shown here is derived from an EMBL/GenBank/DDBJ whole genome shotgun (WGS) entry which is preliminary data.</text>
</comment>
<dbReference type="PANTHER" id="PTHR45832">
    <property type="entry name" value="SERINE/THREONINE-PROTEIN KINASE SAMKA-RELATED-RELATED"/>
    <property type="match status" value="1"/>
</dbReference>
<feature type="region of interest" description="Disordered" evidence="4">
    <location>
        <begin position="274"/>
        <end position="304"/>
    </location>
</feature>
<feature type="compositionally biased region" description="Polar residues" evidence="4">
    <location>
        <begin position="188"/>
        <end position="197"/>
    </location>
</feature>
<dbReference type="OrthoDB" id="248923at2759"/>
<keyword evidence="2" id="KW-0547">Nucleotide-binding</keyword>
<dbReference type="SUPFAM" id="SSF56112">
    <property type="entry name" value="Protein kinase-like (PK-like)"/>
    <property type="match status" value="1"/>
</dbReference>
<evidence type="ECO:0000256" key="4">
    <source>
        <dbReference type="SAM" id="MobiDB-lite"/>
    </source>
</evidence>
<dbReference type="Gene3D" id="1.10.510.10">
    <property type="entry name" value="Transferase(Phosphotransferase) domain 1"/>
    <property type="match status" value="1"/>
</dbReference>
<dbReference type="InterPro" id="IPR000719">
    <property type="entry name" value="Prot_kinase_dom"/>
</dbReference>
<sequence>MAERVKKRLIPKSLKRRDEHGVQGYYVDEGVQAGDDAITLPNKIEHLIHVDGSMSGLPPSWANKLAELGYYAEIDTPAINQHKQRSGERSRMNSTLSTASSLSIPELNIADEDEDWSGGVLRALERSSITEKKDKKDKKAKRSSNIIQSTATSRRSSTMNVESTKKTQLSRRPATADTPTRSIPPTPDSASLSQQRWSPPRIPSKNLTSASKQRWEPRGGSKEPSTSNTQPSTSTSTAPRKAPSSPPQITVPRSFAAAQDQYLSNVDIRKEIDASHGVKNGTARASDSKAPAQPEQGVQMDPDADVYGGMEEEVLDSPQDVGLDGDDTAGTNWDMVKSPSGLSLQLSPLQIDNQTFELSESVTSPPPPAPPSSTAADRKVETRKRSRSSLIVLDRSRRQVSIASTPGSVVDDEDDLTAAYLRDIQGQRNLDDLAEGENMSGDLDSHDQYDEGLEFTMLDGHHGFESGNSGLGIDVYGRTGDDGHESDSSTSTAKVATTSSTMVFDIPTNETTPELEQGELRGVDEGRDIGPLESIINKHNSSHSQSQSQSHSRPVSVDIETQLKAFASRGRSAAIYPLEHRMIIATGMSGNVYAAHQKALKIVKRTRESSRFMNLSNELSIIRSLHHPNILPISDMYLDGDMSEPDGIYATLVMPLMTRSLTDIIALMDHGLQLSEKQVGRVVHDILSALEALRQNRILHRDVRSDTIMIAQDGTSVLTDFANAVQCDVDEDADADDGCCIVDDVISAPFWLAPELVEEGGKYTHKSDVWSLSRLQYSQCAKNFTHMYFTVATTYEMVTGMPPYAEYDESALFRKLVLGLPDLPHETSNKVREFVVRTANTNPSLRPSANYILDTEPLVHPSAISHREEISLVLEIANQLEGELTL</sequence>
<feature type="domain" description="Protein kinase" evidence="5">
    <location>
        <begin position="578"/>
        <end position="859"/>
    </location>
</feature>
<evidence type="ECO:0000313" key="6">
    <source>
        <dbReference type="EMBL" id="TIA91586.1"/>
    </source>
</evidence>
<reference evidence="6 7" key="1">
    <citation type="submission" date="2019-03" db="EMBL/GenBank/DDBJ databases">
        <title>Sequencing 23 genomes of Wallemia ichthyophaga.</title>
        <authorList>
            <person name="Gostincar C."/>
        </authorList>
    </citation>
    <scope>NUCLEOTIDE SEQUENCE [LARGE SCALE GENOMIC DNA]</scope>
    <source>
        <strain evidence="6 7">EXF-5753</strain>
    </source>
</reference>
<dbReference type="InterPro" id="IPR011009">
    <property type="entry name" value="Kinase-like_dom_sf"/>
</dbReference>
<evidence type="ECO:0000313" key="7">
    <source>
        <dbReference type="Proteomes" id="UP000310189"/>
    </source>
</evidence>
<gene>
    <name evidence="6" type="ORF">E3P99_00991</name>
</gene>
<organism evidence="6 7">
    <name type="scientific">Wallemia hederae</name>
    <dbReference type="NCBI Taxonomy" id="1540922"/>
    <lineage>
        <taxon>Eukaryota</taxon>
        <taxon>Fungi</taxon>
        <taxon>Dikarya</taxon>
        <taxon>Basidiomycota</taxon>
        <taxon>Wallemiomycotina</taxon>
        <taxon>Wallemiomycetes</taxon>
        <taxon>Wallemiales</taxon>
        <taxon>Wallemiaceae</taxon>
        <taxon>Wallemia</taxon>
    </lineage>
</organism>
<feature type="region of interest" description="Disordered" evidence="4">
    <location>
        <begin position="358"/>
        <end position="388"/>
    </location>
</feature>
<name>A0A4T0FX39_9BASI</name>
<evidence type="ECO:0000256" key="1">
    <source>
        <dbReference type="ARBA" id="ARBA00008874"/>
    </source>
</evidence>
<dbReference type="Proteomes" id="UP000310189">
    <property type="component" value="Unassembled WGS sequence"/>
</dbReference>
<evidence type="ECO:0000256" key="3">
    <source>
        <dbReference type="ARBA" id="ARBA00022840"/>
    </source>
</evidence>
<keyword evidence="3" id="KW-0067">ATP-binding</keyword>
<evidence type="ECO:0000256" key="2">
    <source>
        <dbReference type="ARBA" id="ARBA00022741"/>
    </source>
</evidence>
<dbReference type="PANTHER" id="PTHR45832:SF22">
    <property type="entry name" value="SERINE_THREONINE-PROTEIN KINASE SAMKA-RELATED"/>
    <property type="match status" value="1"/>
</dbReference>
<dbReference type="GO" id="GO:0005524">
    <property type="term" value="F:ATP binding"/>
    <property type="evidence" value="ECO:0007669"/>
    <property type="project" value="UniProtKB-KW"/>
</dbReference>
<proteinExistence type="inferred from homology"/>
<dbReference type="InterPro" id="IPR051931">
    <property type="entry name" value="PAK3-like"/>
</dbReference>
<comment type="similarity">
    <text evidence="1">Belongs to the protein kinase superfamily. STE Ser/Thr protein kinase family. STE20 subfamily.</text>
</comment>
<feature type="compositionally biased region" description="Polar residues" evidence="4">
    <location>
        <begin position="143"/>
        <end position="162"/>
    </location>
</feature>